<evidence type="ECO:0000256" key="1">
    <source>
        <dbReference type="SAM" id="MobiDB-lite"/>
    </source>
</evidence>
<dbReference type="Proteomes" id="UP000292957">
    <property type="component" value="Unassembled WGS sequence"/>
</dbReference>
<proteinExistence type="predicted"/>
<dbReference type="AlphaFoldDB" id="A0A4Q9MUK3"/>
<dbReference type="OrthoDB" id="2940229at2759"/>
<feature type="compositionally biased region" description="Acidic residues" evidence="1">
    <location>
        <begin position="581"/>
        <end position="598"/>
    </location>
</feature>
<organism evidence="2">
    <name type="scientific">Dichomitus squalens</name>
    <dbReference type="NCBI Taxonomy" id="114155"/>
    <lineage>
        <taxon>Eukaryota</taxon>
        <taxon>Fungi</taxon>
        <taxon>Dikarya</taxon>
        <taxon>Basidiomycota</taxon>
        <taxon>Agaricomycotina</taxon>
        <taxon>Agaricomycetes</taxon>
        <taxon>Polyporales</taxon>
        <taxon>Polyporaceae</taxon>
        <taxon>Dichomitus</taxon>
    </lineage>
</organism>
<feature type="compositionally biased region" description="Basic residues" evidence="1">
    <location>
        <begin position="558"/>
        <end position="567"/>
    </location>
</feature>
<feature type="compositionally biased region" description="Acidic residues" evidence="1">
    <location>
        <begin position="668"/>
        <end position="679"/>
    </location>
</feature>
<feature type="compositionally biased region" description="Basic and acidic residues" evidence="1">
    <location>
        <begin position="166"/>
        <end position="187"/>
    </location>
</feature>
<dbReference type="EMBL" id="ML143399">
    <property type="protein sequence ID" value="TBU31375.1"/>
    <property type="molecule type" value="Genomic_DNA"/>
</dbReference>
<feature type="region of interest" description="Disordered" evidence="1">
    <location>
        <begin position="1"/>
        <end position="41"/>
    </location>
</feature>
<evidence type="ECO:0000313" key="2">
    <source>
        <dbReference type="EMBL" id="TBU31375.1"/>
    </source>
</evidence>
<reference evidence="2" key="1">
    <citation type="submission" date="2019-01" db="EMBL/GenBank/DDBJ databases">
        <title>Draft genome sequences of three monokaryotic isolates of the white-rot basidiomycete fungus Dichomitus squalens.</title>
        <authorList>
            <consortium name="DOE Joint Genome Institute"/>
            <person name="Lopez S.C."/>
            <person name="Andreopoulos B."/>
            <person name="Pangilinan J."/>
            <person name="Lipzen A."/>
            <person name="Riley R."/>
            <person name="Ahrendt S."/>
            <person name="Ng V."/>
            <person name="Barry K."/>
            <person name="Daum C."/>
            <person name="Grigoriev I.V."/>
            <person name="Hilden K.S."/>
            <person name="Makela M.R."/>
            <person name="de Vries R.P."/>
        </authorList>
    </citation>
    <scope>NUCLEOTIDE SEQUENCE [LARGE SCALE GENOMIC DNA]</scope>
    <source>
        <strain evidence="2">OM18370.1</strain>
    </source>
</reference>
<feature type="compositionally biased region" description="Low complexity" evidence="1">
    <location>
        <begin position="482"/>
        <end position="508"/>
    </location>
</feature>
<feature type="compositionally biased region" description="Low complexity" evidence="1">
    <location>
        <begin position="23"/>
        <end position="39"/>
    </location>
</feature>
<feature type="compositionally biased region" description="Acidic residues" evidence="1">
    <location>
        <begin position="232"/>
        <end position="242"/>
    </location>
</feature>
<feature type="compositionally biased region" description="Acidic residues" evidence="1">
    <location>
        <begin position="249"/>
        <end position="258"/>
    </location>
</feature>
<name>A0A4Q9MUK3_9APHY</name>
<sequence>MKRPRDMFDTPASSSPSKRRLLSQPAHPSSSPSAPRSTPYTLPRHPLSSPWAFATPHDSPSNPFGLNRALRALALPRPSGFGKHIVLRMQLVSTADPPPHTRTRPSRRHADAPFRVVQVPLNYSFRLLHMLVLFLFASDARLQVTRPRRVFSPPSPSPLTRRPRDKGKASDRADGAHGEGKGGADSKGHLFEVLHGISVCSLAGQRPGQIRAGTGKLYARLSSARERKLFPDPDEDDEEEGCDPVPGAEDADEDGEEGWDWEAEDDFTLSNVWPDGLDLKKGIIYHHAPETYVHITVNQTKVPGRKGTGNTPHVFAARGGTLGAVRIATLASGPVPPPDDWDEKENKGASLAHKGRAKDKSKGKSRARATKDRTEEPSSASEDLEDVPELEALEEASDAQLERWNAADAFPRFLRREAARERAMRRSDAPPSPAARPQQPARATAARNALAPPSSPLTSARKRGSGSPSQAHTRCSYGYAHPSAASSSSSASLAPSSPSTLPIILPSSDVDVDGWSDPEHDPSQASASSDWDADAEETQRPRYSIELPLQTPFPAHPAVRRRISRVSRRLERHTSKGLSEMSEDEEEGEDDEAEDEKEKEEREEREEKGKGKGRGASPSEDATARRGPAPASAPNPAPPPVPPVVAAEGPDIASGRGADARDSVERADGEEEDSEDEGWEIGRSIWGLGPVPPDWDSEDEA</sequence>
<protein>
    <submittedName>
        <fullName evidence="2">Uncharacterized protein</fullName>
    </submittedName>
</protein>
<gene>
    <name evidence="2" type="ORF">BD311DRAFT_863328</name>
</gene>
<feature type="region of interest" description="Disordered" evidence="1">
    <location>
        <begin position="229"/>
        <end position="258"/>
    </location>
</feature>
<feature type="region of interest" description="Disordered" evidence="1">
    <location>
        <begin position="331"/>
        <end position="701"/>
    </location>
</feature>
<feature type="compositionally biased region" description="Pro residues" evidence="1">
    <location>
        <begin position="631"/>
        <end position="643"/>
    </location>
</feature>
<feature type="compositionally biased region" description="Basic and acidic residues" evidence="1">
    <location>
        <begin position="414"/>
        <end position="428"/>
    </location>
</feature>
<feature type="compositionally biased region" description="Basic and acidic residues" evidence="1">
    <location>
        <begin position="599"/>
        <end position="610"/>
    </location>
</feature>
<feature type="compositionally biased region" description="Low complexity" evidence="1">
    <location>
        <begin position="435"/>
        <end position="452"/>
    </location>
</feature>
<feature type="compositionally biased region" description="Acidic residues" evidence="1">
    <location>
        <begin position="382"/>
        <end position="397"/>
    </location>
</feature>
<accession>A0A4Q9MUK3</accession>
<feature type="region of interest" description="Disordered" evidence="1">
    <location>
        <begin position="147"/>
        <end position="187"/>
    </location>
</feature>
<feature type="compositionally biased region" description="Basic residues" evidence="1">
    <location>
        <begin position="353"/>
        <end position="368"/>
    </location>
</feature>
<feature type="compositionally biased region" description="Basic and acidic residues" evidence="1">
    <location>
        <begin position="658"/>
        <end position="667"/>
    </location>
</feature>